<evidence type="ECO:0000313" key="2">
    <source>
        <dbReference type="EMBL" id="CAI8021358.1"/>
    </source>
</evidence>
<feature type="region of interest" description="Disordered" evidence="1">
    <location>
        <begin position="1"/>
        <end position="116"/>
    </location>
</feature>
<comment type="caution">
    <text evidence="2">The sequence shown here is derived from an EMBL/GenBank/DDBJ whole genome shotgun (WGS) entry which is preliminary data.</text>
</comment>
<gene>
    <name evidence="2" type="ORF">GBAR_LOCUS12677</name>
</gene>
<protein>
    <submittedName>
        <fullName evidence="2">Uncharacterized protein</fullName>
    </submittedName>
</protein>
<accession>A0AA35S0T6</accession>
<organism evidence="2 3">
    <name type="scientific">Geodia barretti</name>
    <name type="common">Barrett's horny sponge</name>
    <dbReference type="NCBI Taxonomy" id="519541"/>
    <lineage>
        <taxon>Eukaryota</taxon>
        <taxon>Metazoa</taxon>
        <taxon>Porifera</taxon>
        <taxon>Demospongiae</taxon>
        <taxon>Heteroscleromorpha</taxon>
        <taxon>Tetractinellida</taxon>
        <taxon>Astrophorina</taxon>
        <taxon>Geodiidae</taxon>
        <taxon>Geodia</taxon>
    </lineage>
</organism>
<evidence type="ECO:0000313" key="3">
    <source>
        <dbReference type="Proteomes" id="UP001174909"/>
    </source>
</evidence>
<keyword evidence="3" id="KW-1185">Reference proteome</keyword>
<dbReference type="Proteomes" id="UP001174909">
    <property type="component" value="Unassembled WGS sequence"/>
</dbReference>
<feature type="compositionally biased region" description="Polar residues" evidence="1">
    <location>
        <begin position="81"/>
        <end position="92"/>
    </location>
</feature>
<evidence type="ECO:0000256" key="1">
    <source>
        <dbReference type="SAM" id="MobiDB-lite"/>
    </source>
</evidence>
<feature type="region of interest" description="Disordered" evidence="1">
    <location>
        <begin position="128"/>
        <end position="211"/>
    </location>
</feature>
<feature type="compositionally biased region" description="Basic and acidic residues" evidence="1">
    <location>
        <begin position="183"/>
        <end position="195"/>
    </location>
</feature>
<sequence length="242" mass="26820">MAQQLKIPWQYAGYGEPQQRVYQPSPLPLRAARCGEGEEKPGAPPKLSPRSPGAALTTRGKRPRPPATATDSKSKEESSQRKTGSQGLSSTPHAPRKKRSVLELLPGRVGGSSSSLLLPSTHQLLQKHSYIDSGKLKTVPLKESNVERKREGEKGGGREKEGKGQRKERQKPLPTKKQAWQEGHTRTRDKPEKQVKQVQPYRRTVTTTLPEGVPLLDLSRLNEPDHQMNPVVRASDYAVLLV</sequence>
<dbReference type="EMBL" id="CASHTH010001887">
    <property type="protein sequence ID" value="CAI8021358.1"/>
    <property type="molecule type" value="Genomic_DNA"/>
</dbReference>
<reference evidence="2" key="1">
    <citation type="submission" date="2023-03" db="EMBL/GenBank/DDBJ databases">
        <authorList>
            <person name="Steffen K."/>
            <person name="Cardenas P."/>
        </authorList>
    </citation>
    <scope>NUCLEOTIDE SEQUENCE</scope>
</reference>
<name>A0AA35S0T6_GEOBA</name>
<proteinExistence type="predicted"/>
<feature type="compositionally biased region" description="Low complexity" evidence="1">
    <location>
        <begin position="104"/>
        <end position="116"/>
    </location>
</feature>
<dbReference type="AlphaFoldDB" id="A0AA35S0T6"/>
<feature type="compositionally biased region" description="Basic and acidic residues" evidence="1">
    <location>
        <begin position="144"/>
        <end position="171"/>
    </location>
</feature>